<evidence type="ECO:0000256" key="1">
    <source>
        <dbReference type="SAM" id="MobiDB-lite"/>
    </source>
</evidence>
<dbReference type="InterPro" id="IPR008613">
    <property type="entry name" value="Excalibur_Ca-bd_domain"/>
</dbReference>
<gene>
    <name evidence="5" type="ORF">IDM49_09955</name>
</gene>
<organism evidence="5 6">
    <name type="scientific">Rothia terrae</name>
    <dbReference type="NCBI Taxonomy" id="396015"/>
    <lineage>
        <taxon>Bacteria</taxon>
        <taxon>Bacillati</taxon>
        <taxon>Actinomycetota</taxon>
        <taxon>Actinomycetes</taxon>
        <taxon>Micrococcales</taxon>
        <taxon>Micrococcaceae</taxon>
        <taxon>Rothia</taxon>
    </lineage>
</organism>
<keyword evidence="6" id="KW-1185">Reference proteome</keyword>
<evidence type="ECO:0000256" key="2">
    <source>
        <dbReference type="SAM" id="Phobius"/>
    </source>
</evidence>
<dbReference type="SMART" id="SM00894">
    <property type="entry name" value="Excalibur"/>
    <property type="match status" value="1"/>
</dbReference>
<feature type="transmembrane region" description="Helical" evidence="2">
    <location>
        <begin position="368"/>
        <end position="388"/>
    </location>
</feature>
<reference evidence="5 6" key="1">
    <citation type="submission" date="2020-09" db="EMBL/GenBank/DDBJ databases">
        <title>Investigation of environmental microbes.</title>
        <authorList>
            <person name="Ou Y."/>
            <person name="Kang Q."/>
        </authorList>
    </citation>
    <scope>NUCLEOTIDE SEQUENCE [LARGE SCALE GENOMIC DNA]</scope>
    <source>
        <strain evidence="5 6">KJZ-14</strain>
    </source>
</reference>
<dbReference type="KEGG" id="rter:IDM49_09955"/>
<evidence type="ECO:0000256" key="3">
    <source>
        <dbReference type="SAM" id="SignalP"/>
    </source>
</evidence>
<keyword evidence="2" id="KW-0472">Membrane</keyword>
<dbReference type="Pfam" id="PF05901">
    <property type="entry name" value="Excalibur"/>
    <property type="match status" value="1"/>
</dbReference>
<feature type="signal peptide" evidence="3">
    <location>
        <begin position="1"/>
        <end position="30"/>
    </location>
</feature>
<evidence type="ECO:0000259" key="4">
    <source>
        <dbReference type="SMART" id="SM00894"/>
    </source>
</evidence>
<feature type="domain" description="Excalibur calcium-binding" evidence="4">
    <location>
        <begin position="265"/>
        <end position="301"/>
    </location>
</feature>
<keyword evidence="2" id="KW-1133">Transmembrane helix</keyword>
<dbReference type="Proteomes" id="UP000516404">
    <property type="component" value="Chromosome"/>
</dbReference>
<dbReference type="Gene3D" id="2.60.40.1080">
    <property type="match status" value="1"/>
</dbReference>
<feature type="region of interest" description="Disordered" evidence="1">
    <location>
        <begin position="179"/>
        <end position="226"/>
    </location>
</feature>
<feature type="compositionally biased region" description="Pro residues" evidence="1">
    <location>
        <begin position="185"/>
        <end position="221"/>
    </location>
</feature>
<dbReference type="AlphaFoldDB" id="A0A7H2BCX7"/>
<dbReference type="EMBL" id="CP061539">
    <property type="protein sequence ID" value="QNV37523.1"/>
    <property type="molecule type" value="Genomic_DNA"/>
</dbReference>
<protein>
    <submittedName>
        <fullName evidence="5">Excalibur calcium-binding domain-containing protein</fullName>
    </submittedName>
</protein>
<keyword evidence="2" id="KW-0812">Transmembrane</keyword>
<keyword evidence="3" id="KW-0732">Signal</keyword>
<dbReference type="NCBIfam" id="TIGR01167">
    <property type="entry name" value="LPXTG_anchor"/>
    <property type="match status" value="1"/>
</dbReference>
<name>A0A7H2BCX7_9MICC</name>
<sequence>MASRRILKVATVSSATIALATGSLLTPAFAAPQDTASDPKVVAIKQANYDLTDGYLVTTATSNIAQDGTPSGFFTIGAGKIDDAIIGVENATMTAGDNQTVQILAPSAADEITQQGGLTIAGYWTSSDADILTVDEVGNITAVGEGTASLSFTPLYVQDGKIIEAVPVLGTEITVEAAAQEPAPEVTPTPEQTPAPEVTPTPEETPAPEVTPAPVETPAPVTPVESEAPAPVAPVEEAAPVVAPVAPVQQPVAQAAADPASTEFIYENCAAVWDATGGPITSSDYGYGVSLDSDRDGIACETRPDYVNEAGISDADYSSENAAMVNSSDTSGYVRSSESSYSDAGLRGSQDSYYASSYDSLAHTGANAYGIFVAGLALLGLGTAAVLFSRRRGA</sequence>
<dbReference type="InterPro" id="IPR008964">
    <property type="entry name" value="Invasin/intimin_cell_adhesion"/>
</dbReference>
<evidence type="ECO:0000313" key="5">
    <source>
        <dbReference type="EMBL" id="QNV37523.1"/>
    </source>
</evidence>
<proteinExistence type="predicted"/>
<evidence type="ECO:0000313" key="6">
    <source>
        <dbReference type="Proteomes" id="UP000516404"/>
    </source>
</evidence>
<feature type="chain" id="PRO_5028973984" evidence="3">
    <location>
        <begin position="31"/>
        <end position="394"/>
    </location>
</feature>
<dbReference type="SUPFAM" id="SSF49373">
    <property type="entry name" value="Invasin/intimin cell-adhesion fragments"/>
    <property type="match status" value="1"/>
</dbReference>
<dbReference type="GeneID" id="96624561"/>
<accession>A0A7H2BCX7</accession>
<dbReference type="RefSeq" id="WP_190724388.1">
    <property type="nucleotide sequence ID" value="NZ_CP061539.1"/>
</dbReference>